<keyword evidence="2" id="KW-0539">Nucleus</keyword>
<evidence type="ECO:0000313" key="4">
    <source>
        <dbReference type="EMBL" id="GBP14650.1"/>
    </source>
</evidence>
<dbReference type="GO" id="GO:0032259">
    <property type="term" value="P:methylation"/>
    <property type="evidence" value="ECO:0007669"/>
    <property type="project" value="UniProtKB-KW"/>
</dbReference>
<dbReference type="OrthoDB" id="5792673at2759"/>
<sequence>MKTQQWKSISENTSEKLPKSATDSEAKTDNSPKPEIENLNQEHDADMMKDVELETRAKQLKVNKEQSSETIVSNKEMTTAKVDNENNDDDILLAIPPVGETNDVPFNKMRTEPFIRYALKMKKTLLRHNNNSSINNNNQLRNRMMMSCCGTQTFGRPESDEFCTANREISCLAEYVIESAIIQKRDISGGQEKMAIPLVNYYDNTLHHQNDKSKMFLLAVDIGWCEIWQSNAAAEEVGYQYRRLLDHVPTGIYECNDAGDEYFAELDYIEVAEQIKEGYESDVEPLSLKMEPYNPELE</sequence>
<dbReference type="AlphaFoldDB" id="A0A4C1TM26"/>
<comment type="subcellular location">
    <subcellularLocation>
        <location evidence="1">Nucleus</location>
    </subcellularLocation>
</comment>
<evidence type="ECO:0000313" key="5">
    <source>
        <dbReference type="Proteomes" id="UP000299102"/>
    </source>
</evidence>
<keyword evidence="4" id="KW-0489">Methyltransferase</keyword>
<dbReference type="GO" id="GO:0005634">
    <property type="term" value="C:nucleus"/>
    <property type="evidence" value="ECO:0007669"/>
    <property type="project" value="UniProtKB-SubCell"/>
</dbReference>
<feature type="compositionally biased region" description="Polar residues" evidence="3">
    <location>
        <begin position="1"/>
        <end position="12"/>
    </location>
</feature>
<dbReference type="GO" id="GO:0010629">
    <property type="term" value="P:negative regulation of gene expression"/>
    <property type="evidence" value="ECO:0007669"/>
    <property type="project" value="TreeGrafter"/>
</dbReference>
<organism evidence="4 5">
    <name type="scientific">Eumeta variegata</name>
    <name type="common">Bagworm moth</name>
    <name type="synonym">Eumeta japonica</name>
    <dbReference type="NCBI Taxonomy" id="151549"/>
    <lineage>
        <taxon>Eukaryota</taxon>
        <taxon>Metazoa</taxon>
        <taxon>Ecdysozoa</taxon>
        <taxon>Arthropoda</taxon>
        <taxon>Hexapoda</taxon>
        <taxon>Insecta</taxon>
        <taxon>Pterygota</taxon>
        <taxon>Neoptera</taxon>
        <taxon>Endopterygota</taxon>
        <taxon>Lepidoptera</taxon>
        <taxon>Glossata</taxon>
        <taxon>Ditrysia</taxon>
        <taxon>Tineoidea</taxon>
        <taxon>Psychidae</taxon>
        <taxon>Oiketicinae</taxon>
        <taxon>Eumeta</taxon>
    </lineage>
</organism>
<dbReference type="EMBL" id="BGZK01005580">
    <property type="protein sequence ID" value="GBP14650.1"/>
    <property type="molecule type" value="Genomic_DNA"/>
</dbReference>
<dbReference type="STRING" id="151549.A0A4C1TM26"/>
<dbReference type="GO" id="GO:0046974">
    <property type="term" value="F:histone H3K9 methyltransferase activity"/>
    <property type="evidence" value="ECO:0007669"/>
    <property type="project" value="TreeGrafter"/>
</dbReference>
<protein>
    <submittedName>
        <fullName evidence="4">Histone-lysine N-methyltransferase eggless</fullName>
    </submittedName>
</protein>
<proteinExistence type="predicted"/>
<dbReference type="PANTHER" id="PTHR46024">
    <property type="entry name" value="HISTONE-LYSINE N-METHYLTRANSFERASE EGGLESS"/>
    <property type="match status" value="1"/>
</dbReference>
<reference evidence="4 5" key="1">
    <citation type="journal article" date="2019" name="Commun. Biol.">
        <title>The bagworm genome reveals a unique fibroin gene that provides high tensile strength.</title>
        <authorList>
            <person name="Kono N."/>
            <person name="Nakamura H."/>
            <person name="Ohtoshi R."/>
            <person name="Tomita M."/>
            <person name="Numata K."/>
            <person name="Arakawa K."/>
        </authorList>
    </citation>
    <scope>NUCLEOTIDE SEQUENCE [LARGE SCALE GENOMIC DNA]</scope>
</reference>
<dbReference type="GO" id="GO:0070828">
    <property type="term" value="P:heterochromatin organization"/>
    <property type="evidence" value="ECO:0007669"/>
    <property type="project" value="TreeGrafter"/>
</dbReference>
<accession>A0A4C1TM26</accession>
<name>A0A4C1TM26_EUMVA</name>
<keyword evidence="4" id="KW-0808">Transferase</keyword>
<evidence type="ECO:0000256" key="3">
    <source>
        <dbReference type="SAM" id="MobiDB-lite"/>
    </source>
</evidence>
<evidence type="ECO:0000256" key="1">
    <source>
        <dbReference type="ARBA" id="ARBA00004123"/>
    </source>
</evidence>
<comment type="caution">
    <text evidence="4">The sequence shown here is derived from an EMBL/GenBank/DDBJ whole genome shotgun (WGS) entry which is preliminary data.</text>
</comment>
<keyword evidence="5" id="KW-1185">Reference proteome</keyword>
<dbReference type="Proteomes" id="UP000299102">
    <property type="component" value="Unassembled WGS sequence"/>
</dbReference>
<dbReference type="InterPro" id="IPR051516">
    <property type="entry name" value="SETDB_methyltransferase"/>
</dbReference>
<evidence type="ECO:0000256" key="2">
    <source>
        <dbReference type="ARBA" id="ARBA00023242"/>
    </source>
</evidence>
<gene>
    <name evidence="4" type="primary">egg</name>
    <name evidence="4" type="ORF">EVAR_101556_1</name>
</gene>
<feature type="compositionally biased region" description="Basic and acidic residues" evidence="3">
    <location>
        <begin position="13"/>
        <end position="45"/>
    </location>
</feature>
<dbReference type="PANTHER" id="PTHR46024:SF1">
    <property type="entry name" value="HISTONE-LYSINE N-METHYLTRANSFERASE EGGLESS"/>
    <property type="match status" value="1"/>
</dbReference>
<feature type="region of interest" description="Disordered" evidence="3">
    <location>
        <begin position="1"/>
        <end position="45"/>
    </location>
</feature>